<dbReference type="FunFam" id="3.30.110.10:FF:000001">
    <property type="entry name" value="Translation initiation factor IF-3"/>
    <property type="match status" value="1"/>
</dbReference>
<dbReference type="Pfam" id="PF00707">
    <property type="entry name" value="IF3_C"/>
    <property type="match status" value="1"/>
</dbReference>
<dbReference type="PANTHER" id="PTHR10938">
    <property type="entry name" value="TRANSLATION INITIATION FACTOR IF-3"/>
    <property type="match status" value="1"/>
</dbReference>
<evidence type="ECO:0000313" key="10">
    <source>
        <dbReference type="Proteomes" id="UP000063964"/>
    </source>
</evidence>
<reference evidence="10" key="1">
    <citation type="submission" date="2016-02" db="EMBL/GenBank/DDBJ databases">
        <authorList>
            <person name="Holder M.E."/>
            <person name="Ajami N.J."/>
            <person name="Petrosino J.F."/>
        </authorList>
    </citation>
    <scope>NUCLEOTIDE SEQUENCE [LARGE SCALE GENOMIC DNA]</scope>
    <source>
        <strain evidence="10">DSM 12838</strain>
    </source>
</reference>
<dbReference type="EMBL" id="CP014230">
    <property type="protein sequence ID" value="AMD92169.1"/>
    <property type="molecule type" value="Genomic_DNA"/>
</dbReference>
<sequence>MLSATKARRNRQIRAKEIRVVGEDGNQLGIMSVPEALEHAEASGLDLVEVAPNAKPPVCKIMDYGKFLYEEKKKSQEAKKRQTQIQVKEIKFRPHTDDHDLQTKIKHIRRFIEDGDRCKVTVFFRGREMAHKDRGQLVLDRVVEMLSDVAKVEQASKVEGRTMFLLLSGLPKK</sequence>
<comment type="similarity">
    <text evidence="1 4 6">Belongs to the IF-3 family.</text>
</comment>
<dbReference type="InterPro" id="IPR036788">
    <property type="entry name" value="T_IF-3_C_sf"/>
</dbReference>
<dbReference type="Gene3D" id="3.10.20.80">
    <property type="entry name" value="Translation initiation factor 3 (IF-3), N-terminal domain"/>
    <property type="match status" value="1"/>
</dbReference>
<dbReference type="InterPro" id="IPR019814">
    <property type="entry name" value="Translation_initiation_fac_3_N"/>
</dbReference>
<dbReference type="SUPFAM" id="SSF55200">
    <property type="entry name" value="Translation initiation factor IF3, C-terminal domain"/>
    <property type="match status" value="1"/>
</dbReference>
<dbReference type="GO" id="GO:0003743">
    <property type="term" value="F:translation initiation factor activity"/>
    <property type="evidence" value="ECO:0007669"/>
    <property type="project" value="UniProtKB-UniRule"/>
</dbReference>
<dbReference type="STRING" id="888061.AXF15_02970"/>
<comment type="subunit">
    <text evidence="4 6">Monomer.</text>
</comment>
<feature type="domain" description="Translation initiation factor 3 C-terminal" evidence="7">
    <location>
        <begin position="85"/>
        <end position="168"/>
    </location>
</feature>
<dbReference type="GO" id="GO:0043022">
    <property type="term" value="F:ribosome binding"/>
    <property type="evidence" value="ECO:0007669"/>
    <property type="project" value="UniProtKB-ARBA"/>
</dbReference>
<dbReference type="RefSeq" id="WP_066603131.1">
    <property type="nucleotide sequence ID" value="NZ_CP014230.1"/>
</dbReference>
<comment type="function">
    <text evidence="4 6">IF-3 binds to the 30S ribosomal subunit and shifts the equilibrium between 70S ribosomes and their 50S and 30S subunits in favor of the free subunits, thus enhancing the availability of 30S subunits on which protein synthesis initiation begins.</text>
</comment>
<evidence type="ECO:0000313" key="9">
    <source>
        <dbReference type="EMBL" id="AMD92169.1"/>
    </source>
</evidence>
<dbReference type="FunFam" id="3.10.20.80:FF:000001">
    <property type="entry name" value="Translation initiation factor IF-3"/>
    <property type="match status" value="1"/>
</dbReference>
<evidence type="ECO:0000259" key="7">
    <source>
        <dbReference type="Pfam" id="PF00707"/>
    </source>
</evidence>
<keyword evidence="10" id="KW-1185">Reference proteome</keyword>
<dbReference type="OrthoDB" id="9806014at2"/>
<comment type="subcellular location">
    <subcellularLocation>
        <location evidence="4 6">Cytoplasm</location>
    </subcellularLocation>
</comment>
<dbReference type="GO" id="GO:0005829">
    <property type="term" value="C:cytosol"/>
    <property type="evidence" value="ECO:0007669"/>
    <property type="project" value="TreeGrafter"/>
</dbReference>
<evidence type="ECO:0000256" key="1">
    <source>
        <dbReference type="ARBA" id="ARBA00005439"/>
    </source>
</evidence>
<dbReference type="InterPro" id="IPR019815">
    <property type="entry name" value="Translation_initiation_fac_3_C"/>
</dbReference>
<dbReference type="InterPro" id="IPR019813">
    <property type="entry name" value="Translation_initiation_fac3_CS"/>
</dbReference>
<dbReference type="Gene3D" id="3.30.110.10">
    <property type="entry name" value="Translation initiation factor 3 (IF-3), C-terminal domain"/>
    <property type="match status" value="1"/>
</dbReference>
<evidence type="ECO:0000256" key="5">
    <source>
        <dbReference type="NCBIfam" id="TIGR00168"/>
    </source>
</evidence>
<evidence type="ECO:0000256" key="6">
    <source>
        <dbReference type="RuleBase" id="RU000646"/>
    </source>
</evidence>
<evidence type="ECO:0000256" key="2">
    <source>
        <dbReference type="ARBA" id="ARBA00022540"/>
    </source>
</evidence>
<dbReference type="SUPFAM" id="SSF54364">
    <property type="entry name" value="Translation initiation factor IF3, N-terminal domain"/>
    <property type="match status" value="1"/>
</dbReference>
<evidence type="ECO:0000256" key="4">
    <source>
        <dbReference type="HAMAP-Rule" id="MF_00080"/>
    </source>
</evidence>
<dbReference type="Pfam" id="PF05198">
    <property type="entry name" value="IF3_N"/>
    <property type="match status" value="1"/>
</dbReference>
<keyword evidence="4" id="KW-0963">Cytoplasm</keyword>
<evidence type="ECO:0000256" key="3">
    <source>
        <dbReference type="ARBA" id="ARBA00022917"/>
    </source>
</evidence>
<name>A0A0X8JNV4_9BACT</name>
<dbReference type="NCBIfam" id="TIGR00168">
    <property type="entry name" value="infC"/>
    <property type="match status" value="1"/>
</dbReference>
<protein>
    <recommendedName>
        <fullName evidence="4 5">Translation initiation factor IF-3</fullName>
    </recommendedName>
</protein>
<dbReference type="AlphaFoldDB" id="A0A0X8JNV4"/>
<feature type="domain" description="Translation initiation factor 3 N-terminal" evidence="8">
    <location>
        <begin position="10"/>
        <end position="78"/>
    </location>
</feature>
<keyword evidence="3 4" id="KW-0648">Protein biosynthesis</keyword>
<dbReference type="GO" id="GO:0032790">
    <property type="term" value="P:ribosome disassembly"/>
    <property type="evidence" value="ECO:0007669"/>
    <property type="project" value="TreeGrafter"/>
</dbReference>
<dbReference type="InterPro" id="IPR036787">
    <property type="entry name" value="T_IF-3_N_sf"/>
</dbReference>
<dbReference type="KEGG" id="doa:AXF15_02970"/>
<dbReference type="InterPro" id="IPR001288">
    <property type="entry name" value="Translation_initiation_fac_3"/>
</dbReference>
<dbReference type="HAMAP" id="MF_00080">
    <property type="entry name" value="IF_3"/>
    <property type="match status" value="1"/>
</dbReference>
<dbReference type="Proteomes" id="UP000063964">
    <property type="component" value="Chromosome"/>
</dbReference>
<keyword evidence="2 4" id="KW-0396">Initiation factor</keyword>
<proteinExistence type="inferred from homology"/>
<dbReference type="PANTHER" id="PTHR10938:SF0">
    <property type="entry name" value="TRANSLATION INITIATION FACTOR IF-3, MITOCHONDRIAL"/>
    <property type="match status" value="1"/>
</dbReference>
<gene>
    <name evidence="4" type="primary">infC</name>
    <name evidence="9" type="ORF">AXF15_02970</name>
</gene>
<dbReference type="PROSITE" id="PS00938">
    <property type="entry name" value="IF3"/>
    <property type="match status" value="1"/>
</dbReference>
<accession>A0A0X8JNV4</accession>
<evidence type="ECO:0000259" key="8">
    <source>
        <dbReference type="Pfam" id="PF05198"/>
    </source>
</evidence>
<dbReference type="GO" id="GO:0016020">
    <property type="term" value="C:membrane"/>
    <property type="evidence" value="ECO:0007669"/>
    <property type="project" value="TreeGrafter"/>
</dbReference>
<organism evidence="9 10">
    <name type="scientific">Desulfomicrobium orale DSM 12838</name>
    <dbReference type="NCBI Taxonomy" id="888061"/>
    <lineage>
        <taxon>Bacteria</taxon>
        <taxon>Pseudomonadati</taxon>
        <taxon>Thermodesulfobacteriota</taxon>
        <taxon>Desulfovibrionia</taxon>
        <taxon>Desulfovibrionales</taxon>
        <taxon>Desulfomicrobiaceae</taxon>
        <taxon>Desulfomicrobium</taxon>
    </lineage>
</organism>